<comment type="caution">
    <text evidence="2">The sequence shown here is derived from an EMBL/GenBank/DDBJ whole genome shotgun (WGS) entry which is preliminary data.</text>
</comment>
<gene>
    <name evidence="2" type="ORF">RF55_11602</name>
</gene>
<dbReference type="STRING" id="67767.A0A0J7KEC2"/>
<feature type="region of interest" description="Disordered" evidence="1">
    <location>
        <begin position="60"/>
        <end position="98"/>
    </location>
</feature>
<dbReference type="PANTHER" id="PTHR46579">
    <property type="entry name" value="F5/8 TYPE C DOMAIN-CONTAINING PROTEIN-RELATED"/>
    <property type="match status" value="1"/>
</dbReference>
<feature type="compositionally biased region" description="Polar residues" evidence="1">
    <location>
        <begin position="87"/>
        <end position="98"/>
    </location>
</feature>
<protein>
    <submittedName>
        <fullName evidence="2">Uncharacterized protein</fullName>
    </submittedName>
</protein>
<feature type="compositionally biased region" description="Basic and acidic residues" evidence="1">
    <location>
        <begin position="71"/>
        <end position="81"/>
    </location>
</feature>
<dbReference type="OrthoDB" id="8194903at2759"/>
<sequence>MLTSQNDVERMDTISQDNFMYVNRNNSNGIQEVITDVTESTTSDIPFNGDENIREIALDLSSRSSESASSSERDSRPKLSSEEDSLANDTLSNPIDHNNSMKNKKFLEKLCNCTNTTTGDVVFMCLVLGVRHNLTWEAQLDILRMVNSIYDKENIPETKYKYFQYIEKEKESISYHIYCPTCEVYLGEKSCLPESVHCSYCANNVDVSKPSNFFLSISLESQLQKLVNDSCIASSLLTHRFNRKKDRSDAFEDIYDGELYKKHCGSGGILSSPFNFSFSFFTDGVQTGKSTGKSLWPIYVTINELPFKDRSKYMLLAGLYVGPKDPNQMVFLQPFVKEANKLSSEGFSWIYEGKEVVSKVIPLCAVTDSVARWQLLNMQSFHAFYGCTFCYEKQEKTGPRSRCFNILSEIADERTVESTYQVAKRAYENKDESRIDKRHYKGVKGPSILINLPYFDVIWGFVVDYMHAVAFIRHHKYACTTATRATEVPRATAAITCQERGLSGPVHVPERERAAVSEYLP</sequence>
<organism evidence="2 3">
    <name type="scientific">Lasius niger</name>
    <name type="common">Black garden ant</name>
    <dbReference type="NCBI Taxonomy" id="67767"/>
    <lineage>
        <taxon>Eukaryota</taxon>
        <taxon>Metazoa</taxon>
        <taxon>Ecdysozoa</taxon>
        <taxon>Arthropoda</taxon>
        <taxon>Hexapoda</taxon>
        <taxon>Insecta</taxon>
        <taxon>Pterygota</taxon>
        <taxon>Neoptera</taxon>
        <taxon>Endopterygota</taxon>
        <taxon>Hymenoptera</taxon>
        <taxon>Apocrita</taxon>
        <taxon>Aculeata</taxon>
        <taxon>Formicoidea</taxon>
        <taxon>Formicidae</taxon>
        <taxon>Formicinae</taxon>
        <taxon>Lasius</taxon>
        <taxon>Lasius</taxon>
    </lineage>
</organism>
<accession>A0A0J7KEC2</accession>
<proteinExistence type="predicted"/>
<evidence type="ECO:0000256" key="1">
    <source>
        <dbReference type="SAM" id="MobiDB-lite"/>
    </source>
</evidence>
<dbReference type="PaxDb" id="67767-A0A0J7KEC2"/>
<feature type="non-terminal residue" evidence="2">
    <location>
        <position position="521"/>
    </location>
</feature>
<dbReference type="AlphaFoldDB" id="A0A0J7KEC2"/>
<evidence type="ECO:0000313" key="3">
    <source>
        <dbReference type="Proteomes" id="UP000036403"/>
    </source>
</evidence>
<dbReference type="EMBL" id="LBMM01008475">
    <property type="protein sequence ID" value="KMQ88843.1"/>
    <property type="molecule type" value="Genomic_DNA"/>
</dbReference>
<name>A0A0J7KEC2_LASNI</name>
<reference evidence="2 3" key="1">
    <citation type="submission" date="2015-04" db="EMBL/GenBank/DDBJ databases">
        <title>Lasius niger genome sequencing.</title>
        <authorList>
            <person name="Konorov E.A."/>
            <person name="Nikitin M.A."/>
            <person name="Kirill M.V."/>
            <person name="Chang P."/>
        </authorList>
    </citation>
    <scope>NUCLEOTIDE SEQUENCE [LARGE SCALE GENOMIC DNA]</scope>
    <source>
        <tissue evidence="2">Whole</tissue>
    </source>
</reference>
<evidence type="ECO:0000313" key="2">
    <source>
        <dbReference type="EMBL" id="KMQ88843.1"/>
    </source>
</evidence>
<keyword evidence="3" id="KW-1185">Reference proteome</keyword>
<dbReference type="Proteomes" id="UP000036403">
    <property type="component" value="Unassembled WGS sequence"/>
</dbReference>
<dbReference type="PANTHER" id="PTHR46579:SF1">
    <property type="entry name" value="F5_8 TYPE C DOMAIN-CONTAINING PROTEIN"/>
    <property type="match status" value="1"/>
</dbReference>
<feature type="compositionally biased region" description="Low complexity" evidence="1">
    <location>
        <begin position="60"/>
        <end position="70"/>
    </location>
</feature>